<organism evidence="1 2">
    <name type="scientific">Enterococcus casseliflavus</name>
    <name type="common">Enterococcus flavescens</name>
    <dbReference type="NCBI Taxonomy" id="37734"/>
    <lineage>
        <taxon>Bacteria</taxon>
        <taxon>Bacillati</taxon>
        <taxon>Bacillota</taxon>
        <taxon>Bacilli</taxon>
        <taxon>Lactobacillales</taxon>
        <taxon>Enterococcaceae</taxon>
        <taxon>Enterococcus</taxon>
    </lineage>
</organism>
<dbReference type="CDD" id="cd04305">
    <property type="entry name" value="HAD_Neu5Ac-Pase_like"/>
    <property type="match status" value="1"/>
</dbReference>
<dbReference type="InterPro" id="IPR006439">
    <property type="entry name" value="HAD-SF_hydro_IA"/>
</dbReference>
<dbReference type="Proteomes" id="UP000286288">
    <property type="component" value="Unassembled WGS sequence"/>
</dbReference>
<dbReference type="NCBIfam" id="TIGR01549">
    <property type="entry name" value="HAD-SF-IA-v1"/>
    <property type="match status" value="1"/>
</dbReference>
<proteinExistence type="predicted"/>
<evidence type="ECO:0000313" key="2">
    <source>
        <dbReference type="Proteomes" id="UP000286288"/>
    </source>
</evidence>
<dbReference type="InterPro" id="IPR023214">
    <property type="entry name" value="HAD_sf"/>
</dbReference>
<dbReference type="InterPro" id="IPR011951">
    <property type="entry name" value="HAD-SF_hydro_IA_YjjG/PynA"/>
</dbReference>
<dbReference type="AlphaFoldDB" id="A0A415ETU0"/>
<sequence length="227" mass="26486">MKYKTLLFDVDDTILDFQDTEDQALKALFEAHGLEMTTERKQSYQTINHDLWQQFEQGKITRDQVINERFGLFFETQGIQVDSPAVELAYREFLNEGHKLLDNSDEILAELAQHFDLYVVTNGVSETQYRRLEDAKLKPYFRDIFVSEDTGYQKPMKEYFDYVFARIPNVKKQETVIIGDSLTSDISGGQLAGIDTIWFNPKKKNSGEIQPTYEIERLQQLLPLLQH</sequence>
<dbReference type="InterPro" id="IPR041492">
    <property type="entry name" value="HAD_2"/>
</dbReference>
<dbReference type="InterPro" id="IPR036412">
    <property type="entry name" value="HAD-like_sf"/>
</dbReference>
<dbReference type="NCBIfam" id="TIGR02254">
    <property type="entry name" value="YjjG_YfnB"/>
    <property type="match status" value="1"/>
</dbReference>
<dbReference type="SFLD" id="SFLDG01135">
    <property type="entry name" value="C1.5.6:_HAD__Beta-PGM__Phospha"/>
    <property type="match status" value="1"/>
</dbReference>
<dbReference type="Gene3D" id="1.10.150.240">
    <property type="entry name" value="Putative phosphatase, domain 2"/>
    <property type="match status" value="1"/>
</dbReference>
<evidence type="ECO:0000313" key="1">
    <source>
        <dbReference type="EMBL" id="RHK06696.1"/>
    </source>
</evidence>
<dbReference type="SUPFAM" id="SSF56784">
    <property type="entry name" value="HAD-like"/>
    <property type="match status" value="1"/>
</dbReference>
<dbReference type="EMBL" id="QRMZ01000008">
    <property type="protein sequence ID" value="RHK06696.1"/>
    <property type="molecule type" value="Genomic_DNA"/>
</dbReference>
<gene>
    <name evidence="1" type="ORF">DW084_07495</name>
</gene>
<comment type="caution">
    <text evidence="1">The sequence shown here is derived from an EMBL/GenBank/DDBJ whole genome shotgun (WGS) entry which is preliminary data.</text>
</comment>
<name>A0A415ETU0_ENTCA</name>
<protein>
    <submittedName>
        <fullName evidence="1">Noncanonical pyrimidine nucleotidase, YjjG family</fullName>
    </submittedName>
</protein>
<dbReference type="GO" id="GO:0008253">
    <property type="term" value="F:5'-nucleotidase activity"/>
    <property type="evidence" value="ECO:0007669"/>
    <property type="project" value="InterPro"/>
</dbReference>
<dbReference type="PANTHER" id="PTHR47478:SF1">
    <property type="entry name" value="PYRIMIDINE 5'-NUCLEOTIDASE YJJG"/>
    <property type="match status" value="1"/>
</dbReference>
<reference evidence="1 2" key="1">
    <citation type="submission" date="2018-08" db="EMBL/GenBank/DDBJ databases">
        <title>A genome reference for cultivated species of the human gut microbiota.</title>
        <authorList>
            <person name="Zou Y."/>
            <person name="Xue W."/>
            <person name="Luo G."/>
        </authorList>
    </citation>
    <scope>NUCLEOTIDE SEQUENCE [LARGE SCALE GENOMIC DNA]</scope>
    <source>
        <strain evidence="1 2">AF48-16</strain>
    </source>
</reference>
<accession>A0A415ETU0</accession>
<dbReference type="SFLD" id="SFLDG01129">
    <property type="entry name" value="C1.5:_HAD__Beta-PGM__Phosphata"/>
    <property type="match status" value="1"/>
</dbReference>
<dbReference type="InterPro" id="IPR023198">
    <property type="entry name" value="PGP-like_dom2"/>
</dbReference>
<dbReference type="PANTHER" id="PTHR47478">
    <property type="match status" value="1"/>
</dbReference>
<dbReference type="Pfam" id="PF13419">
    <property type="entry name" value="HAD_2"/>
    <property type="match status" value="1"/>
</dbReference>
<dbReference type="SFLD" id="SFLDS00003">
    <property type="entry name" value="Haloacid_Dehalogenase"/>
    <property type="match status" value="1"/>
</dbReference>
<dbReference type="Gene3D" id="3.40.50.1000">
    <property type="entry name" value="HAD superfamily/HAD-like"/>
    <property type="match status" value="1"/>
</dbReference>
<dbReference type="InterPro" id="IPR052550">
    <property type="entry name" value="Pyrimidine_5'-ntase_YjjG"/>
</dbReference>